<accession>A0A2L0ESY6</accession>
<dbReference type="EMBL" id="CP012673">
    <property type="protein sequence ID" value="AUX42416.1"/>
    <property type="molecule type" value="Genomic_DNA"/>
</dbReference>
<evidence type="ECO:0000313" key="1">
    <source>
        <dbReference type="EMBL" id="AUX42416.1"/>
    </source>
</evidence>
<reference evidence="1 2" key="1">
    <citation type="submission" date="2015-09" db="EMBL/GenBank/DDBJ databases">
        <title>Sorangium comparison.</title>
        <authorList>
            <person name="Zaburannyi N."/>
            <person name="Bunk B."/>
            <person name="Overmann J."/>
            <person name="Mueller R."/>
        </authorList>
    </citation>
    <scope>NUCLEOTIDE SEQUENCE [LARGE SCALE GENOMIC DNA]</scope>
    <source>
        <strain evidence="1 2">So ce26</strain>
    </source>
</reference>
<gene>
    <name evidence="1" type="ORF">SOCE26_038480</name>
</gene>
<sequence length="105" mass="11469">MQSNQDYVKPFCYTDPPAKCVAFCIDVDSVAFTPMCDSVEAGELTNLFKEEVIIGAAELEAQGIQVCPAPDSKHWVTPCDVGIPPVEHPNQDHNYCQPPPPGCVY</sequence>
<name>A0A2L0ESY6_SORCE</name>
<dbReference type="AlphaFoldDB" id="A0A2L0ESY6"/>
<evidence type="ECO:0000313" key="2">
    <source>
        <dbReference type="Proteomes" id="UP000238348"/>
    </source>
</evidence>
<proteinExistence type="predicted"/>
<organism evidence="1 2">
    <name type="scientific">Sorangium cellulosum</name>
    <name type="common">Polyangium cellulosum</name>
    <dbReference type="NCBI Taxonomy" id="56"/>
    <lineage>
        <taxon>Bacteria</taxon>
        <taxon>Pseudomonadati</taxon>
        <taxon>Myxococcota</taxon>
        <taxon>Polyangia</taxon>
        <taxon>Polyangiales</taxon>
        <taxon>Polyangiaceae</taxon>
        <taxon>Sorangium</taxon>
    </lineage>
</organism>
<protein>
    <submittedName>
        <fullName evidence="1">Uncharacterized protein</fullName>
    </submittedName>
</protein>
<dbReference type="Proteomes" id="UP000238348">
    <property type="component" value="Chromosome"/>
</dbReference>